<evidence type="ECO:0000256" key="2">
    <source>
        <dbReference type="ARBA" id="ARBA00022490"/>
    </source>
</evidence>
<dbReference type="Gene3D" id="3.30.1420.10">
    <property type="match status" value="1"/>
</dbReference>
<proteinExistence type="inferred from homology"/>
<comment type="function">
    <text evidence="3">Part of a sulfur-relay system.</text>
</comment>
<dbReference type="InterPro" id="IPR025526">
    <property type="entry name" value="DsrC-like_dom_sf"/>
</dbReference>
<dbReference type="PANTHER" id="PTHR37010">
    <property type="entry name" value="SULFURTRANSFERASE TUSE"/>
    <property type="match status" value="1"/>
</dbReference>
<accession>A0ABV5Z6K1</accession>
<dbReference type="RefSeq" id="WP_027313464.1">
    <property type="nucleotide sequence ID" value="NZ_JBHLZN010000001.1"/>
</dbReference>
<comment type="subcellular location">
    <subcellularLocation>
        <location evidence="1">Cytoplasm</location>
    </subcellularLocation>
</comment>
<dbReference type="InterPro" id="IPR042072">
    <property type="entry name" value="DsrC-like_C"/>
</dbReference>
<protein>
    <recommendedName>
        <fullName evidence="3">Sulfurtransferase</fullName>
        <ecNumber evidence="3">2.8.1.-</ecNumber>
    </recommendedName>
</protein>
<sequence length="110" mass="12000">MQLAVDGHLLATDPEGYLLDLHQWNPAVAEAYAAQEGIVLDQRHWEVLHLLRDFYAEYGFAPATRPLVKAVGRALGAEKGTSLYLMQLFPGTPAKTASKLAGLPKPTNCL</sequence>
<keyword evidence="3" id="KW-0808">Transferase</keyword>
<name>A0ABV5Z6K1_9GAMM</name>
<dbReference type="NCBIfam" id="TIGR03342">
    <property type="entry name" value="dsrC_tusE_dsvC"/>
    <property type="match status" value="1"/>
</dbReference>
<dbReference type="EC" id="2.8.1.-" evidence="3"/>
<evidence type="ECO:0000313" key="4">
    <source>
        <dbReference type="EMBL" id="MFB9884901.1"/>
    </source>
</evidence>
<dbReference type="Proteomes" id="UP001589628">
    <property type="component" value="Unassembled WGS sequence"/>
</dbReference>
<reference evidence="4 5" key="1">
    <citation type="submission" date="2024-09" db="EMBL/GenBank/DDBJ databases">
        <authorList>
            <person name="Sun Q."/>
            <person name="Mori K."/>
        </authorList>
    </citation>
    <scope>NUCLEOTIDE SEQUENCE [LARGE SCALE GENOMIC DNA]</scope>
    <source>
        <strain evidence="4 5">ATCC 51285</strain>
    </source>
</reference>
<evidence type="ECO:0000256" key="3">
    <source>
        <dbReference type="PIRNR" id="PIRNR006223"/>
    </source>
</evidence>
<dbReference type="InterPro" id="IPR007453">
    <property type="entry name" value="DsrC/TusE"/>
</dbReference>
<gene>
    <name evidence="4" type="ORF">ACFFLH_00535</name>
</gene>
<comment type="similarity">
    <text evidence="3">Belongs to the dsrC/tusE family.</text>
</comment>
<dbReference type="Pfam" id="PF04358">
    <property type="entry name" value="DsrC"/>
    <property type="match status" value="1"/>
</dbReference>
<evidence type="ECO:0000313" key="5">
    <source>
        <dbReference type="Proteomes" id="UP001589628"/>
    </source>
</evidence>
<keyword evidence="2" id="KW-0963">Cytoplasm</keyword>
<dbReference type="PIRSF" id="PIRSF006223">
    <property type="entry name" value="DsrC_TusE"/>
    <property type="match status" value="1"/>
</dbReference>
<dbReference type="PANTHER" id="PTHR37010:SF1">
    <property type="entry name" value="SULFURTRANSFERASE TUSE"/>
    <property type="match status" value="1"/>
</dbReference>
<organism evidence="4 5">
    <name type="scientific">Balneatrix alpica</name>
    <dbReference type="NCBI Taxonomy" id="75684"/>
    <lineage>
        <taxon>Bacteria</taxon>
        <taxon>Pseudomonadati</taxon>
        <taxon>Pseudomonadota</taxon>
        <taxon>Gammaproteobacteria</taxon>
        <taxon>Oceanospirillales</taxon>
        <taxon>Balneatrichaceae</taxon>
        <taxon>Balneatrix</taxon>
    </lineage>
</organism>
<evidence type="ECO:0000256" key="1">
    <source>
        <dbReference type="ARBA" id="ARBA00004496"/>
    </source>
</evidence>
<keyword evidence="5" id="KW-1185">Reference proteome</keyword>
<dbReference type="Gene3D" id="1.10.10.370">
    <property type="entry name" value="DsrC-like protein, C-terminal domain"/>
    <property type="match status" value="1"/>
</dbReference>
<dbReference type="EMBL" id="JBHLZN010000001">
    <property type="protein sequence ID" value="MFB9884901.1"/>
    <property type="molecule type" value="Genomic_DNA"/>
</dbReference>
<dbReference type="SUPFAM" id="SSF69721">
    <property type="entry name" value="DsrC, the gamma subunit of dissimilatory sulfite reductase"/>
    <property type="match status" value="1"/>
</dbReference>
<dbReference type="InterPro" id="IPR043163">
    <property type="entry name" value="DsrC-like_N"/>
</dbReference>
<comment type="caution">
    <text evidence="4">The sequence shown here is derived from an EMBL/GenBank/DDBJ whole genome shotgun (WGS) entry which is preliminary data.</text>
</comment>